<evidence type="ECO:0000313" key="2">
    <source>
        <dbReference type="EMBL" id="MDC8772341.1"/>
    </source>
</evidence>
<evidence type="ECO:0000259" key="1">
    <source>
        <dbReference type="Pfam" id="PF10276"/>
    </source>
</evidence>
<dbReference type="GO" id="GO:0008270">
    <property type="term" value="F:zinc ion binding"/>
    <property type="evidence" value="ECO:0007669"/>
    <property type="project" value="UniProtKB-KW"/>
</dbReference>
<proteinExistence type="predicted"/>
<dbReference type="InterPro" id="IPR019401">
    <property type="entry name" value="Znf_CHCC"/>
</dbReference>
<dbReference type="Gene3D" id="2.60.260.40">
    <property type="entry name" value="q5lls5 like domains"/>
    <property type="match status" value="1"/>
</dbReference>
<name>A0ABT5KEJ5_9BURK</name>
<dbReference type="Pfam" id="PF10276">
    <property type="entry name" value="zf-CHCC"/>
    <property type="match status" value="1"/>
</dbReference>
<keyword evidence="2" id="KW-0863">Zinc-finger</keyword>
<comment type="caution">
    <text evidence="2">The sequence shown here is derived from an EMBL/GenBank/DDBJ whole genome shotgun (WGS) entry which is preliminary data.</text>
</comment>
<keyword evidence="3" id="KW-1185">Reference proteome</keyword>
<dbReference type="Proteomes" id="UP001221189">
    <property type="component" value="Unassembled WGS sequence"/>
</dbReference>
<protein>
    <submittedName>
        <fullName evidence="2">Zinc-finger domain-containing protein</fullName>
    </submittedName>
</protein>
<dbReference type="EMBL" id="JAQQXT010000006">
    <property type="protein sequence ID" value="MDC8772341.1"/>
    <property type="molecule type" value="Genomic_DNA"/>
</dbReference>
<evidence type="ECO:0000313" key="3">
    <source>
        <dbReference type="Proteomes" id="UP001221189"/>
    </source>
</evidence>
<keyword evidence="2" id="KW-0479">Metal-binding</keyword>
<feature type="domain" description="Zinc finger CHCC-type" evidence="1">
    <location>
        <begin position="22"/>
        <end position="58"/>
    </location>
</feature>
<organism evidence="2 3">
    <name type="scientific">Roseateles albus</name>
    <dbReference type="NCBI Taxonomy" id="2987525"/>
    <lineage>
        <taxon>Bacteria</taxon>
        <taxon>Pseudomonadati</taxon>
        <taxon>Pseudomonadota</taxon>
        <taxon>Betaproteobacteria</taxon>
        <taxon>Burkholderiales</taxon>
        <taxon>Sphaerotilaceae</taxon>
        <taxon>Roseateles</taxon>
    </lineage>
</organism>
<reference evidence="2 3" key="1">
    <citation type="submission" date="2022-10" db="EMBL/GenBank/DDBJ databases">
        <title>Paucibacter sp. hw1 Genome sequencing.</title>
        <authorList>
            <person name="Park S."/>
        </authorList>
    </citation>
    <scope>NUCLEOTIDE SEQUENCE [LARGE SCALE GENOMIC DNA]</scope>
    <source>
        <strain evidence="3">hw1</strain>
    </source>
</reference>
<sequence length="70" mass="7462">MSNSTDKSIVEVSAADVQGPGVVACPNPKMALWSSHPKVFIDLSHDGQGKCPYCGTVYKLKAGEVLHSHH</sequence>
<dbReference type="RefSeq" id="WP_273600539.1">
    <property type="nucleotide sequence ID" value="NZ_JAQQXT010000006.1"/>
</dbReference>
<accession>A0ABT5KEJ5</accession>
<keyword evidence="2" id="KW-0862">Zinc</keyword>
<gene>
    <name evidence="2" type="ORF">PRZ03_12230</name>
</gene>